<dbReference type="GO" id="GO:0004866">
    <property type="term" value="F:endopeptidase inhibitor activity"/>
    <property type="evidence" value="ECO:0007669"/>
    <property type="project" value="InterPro"/>
</dbReference>
<name>A0A371X4I6_9HYPH</name>
<evidence type="ECO:0000256" key="9">
    <source>
        <dbReference type="SAM" id="SignalP"/>
    </source>
</evidence>
<dbReference type="GO" id="GO:0009279">
    <property type="term" value="C:cell outer membrane"/>
    <property type="evidence" value="ECO:0007669"/>
    <property type="project" value="UniProtKB-SubCell"/>
</dbReference>
<evidence type="ECO:0000256" key="5">
    <source>
        <dbReference type="ARBA" id="ARBA00023139"/>
    </source>
</evidence>
<feature type="region of interest" description="Disordered" evidence="8">
    <location>
        <begin position="40"/>
        <end position="90"/>
    </location>
</feature>
<dbReference type="EMBL" id="QURL01000003">
    <property type="protein sequence ID" value="RFC64152.1"/>
    <property type="molecule type" value="Genomic_DNA"/>
</dbReference>
<feature type="chain" id="PRO_5016728799" description="Alkaline proteinase inhibitor/ Outer membrane lipoprotein Omp19 domain-containing protein" evidence="9">
    <location>
        <begin position="24"/>
        <end position="198"/>
    </location>
</feature>
<evidence type="ECO:0000256" key="3">
    <source>
        <dbReference type="ARBA" id="ARBA00022729"/>
    </source>
</evidence>
<dbReference type="PIRSF" id="PIRSF034005">
    <property type="entry name" value="OM_lipoprot_Omp19_bac"/>
    <property type="match status" value="1"/>
</dbReference>
<evidence type="ECO:0000256" key="6">
    <source>
        <dbReference type="ARBA" id="ARBA00023237"/>
    </source>
</evidence>
<reference evidence="11 12" key="1">
    <citation type="submission" date="2018-08" db="EMBL/GenBank/DDBJ databases">
        <title>Fulvimarina sp. 85, whole genome shotgun sequence.</title>
        <authorList>
            <person name="Tuo L."/>
        </authorList>
    </citation>
    <scope>NUCLEOTIDE SEQUENCE [LARGE SCALE GENOMIC DNA]</scope>
    <source>
        <strain evidence="11 12">85</strain>
    </source>
</reference>
<keyword evidence="6" id="KW-0998">Cell outer membrane</keyword>
<evidence type="ECO:0000256" key="8">
    <source>
        <dbReference type="SAM" id="MobiDB-lite"/>
    </source>
</evidence>
<dbReference type="Gene3D" id="2.40.128.10">
    <property type="match status" value="1"/>
</dbReference>
<evidence type="ECO:0000256" key="1">
    <source>
        <dbReference type="ARBA" id="ARBA00004459"/>
    </source>
</evidence>
<dbReference type="OrthoDB" id="7677911at2"/>
<feature type="compositionally biased region" description="Polar residues" evidence="8">
    <location>
        <begin position="66"/>
        <end position="86"/>
    </location>
</feature>
<gene>
    <name evidence="11" type="ORF">DYI37_07270</name>
</gene>
<dbReference type="InterPro" id="IPR016085">
    <property type="entry name" value="Protease_inh_B-barrel_dom"/>
</dbReference>
<protein>
    <recommendedName>
        <fullName evidence="10">Alkaline proteinase inhibitor/ Outer membrane lipoprotein Omp19 domain-containing protein</fullName>
    </recommendedName>
</protein>
<feature type="domain" description="Alkaline proteinase inhibitor/ Outer membrane lipoprotein Omp19" evidence="10">
    <location>
        <begin position="108"/>
        <end position="198"/>
    </location>
</feature>
<comment type="subcellular location">
    <subcellularLocation>
        <location evidence="1">Cell outer membrane</location>
        <topology evidence="1">Lipid-anchor</topology>
    </subcellularLocation>
</comment>
<evidence type="ECO:0000256" key="2">
    <source>
        <dbReference type="ARBA" id="ARBA00007138"/>
    </source>
</evidence>
<comment type="caution">
    <text evidence="11">The sequence shown here is derived from an EMBL/GenBank/DDBJ whole genome shotgun (WGS) entry which is preliminary data.</text>
</comment>
<keyword evidence="12" id="KW-1185">Reference proteome</keyword>
<dbReference type="SUPFAM" id="SSF50882">
    <property type="entry name" value="beta-Barrel protease inhibitors"/>
    <property type="match status" value="1"/>
</dbReference>
<dbReference type="Pfam" id="PF02974">
    <property type="entry name" value="Inh"/>
    <property type="match status" value="1"/>
</dbReference>
<feature type="compositionally biased region" description="Pro residues" evidence="8">
    <location>
        <begin position="55"/>
        <end position="65"/>
    </location>
</feature>
<dbReference type="Proteomes" id="UP000264310">
    <property type="component" value="Unassembled WGS sequence"/>
</dbReference>
<keyword evidence="5" id="KW-0564">Palmitate</keyword>
<comment type="similarity">
    <text evidence="2">Belongs to the rhizobiaceae omp19 lipoprotein family.</text>
</comment>
<keyword evidence="4" id="KW-0472">Membrane</keyword>
<evidence type="ECO:0000313" key="11">
    <source>
        <dbReference type="EMBL" id="RFC64152.1"/>
    </source>
</evidence>
<dbReference type="InterPro" id="IPR010571">
    <property type="entry name" value="OM_lipoprot_Omp19_bac"/>
</dbReference>
<organism evidence="11 12">
    <name type="scientific">Fulvimarina endophytica</name>
    <dbReference type="NCBI Taxonomy" id="2293836"/>
    <lineage>
        <taxon>Bacteria</taxon>
        <taxon>Pseudomonadati</taxon>
        <taxon>Pseudomonadota</taxon>
        <taxon>Alphaproteobacteria</taxon>
        <taxon>Hyphomicrobiales</taxon>
        <taxon>Aurantimonadaceae</taxon>
        <taxon>Fulvimarina</taxon>
    </lineage>
</organism>
<sequence>MTRLMTTGAALAAVLLAAGCSQSIPQFNANTNANANVGVSPLMASPTPQVASGQLPPPPPPPPPSTNNSSMAGSMNGQTDGGTQTAALDPNVGVNASASASASGGGSLSRNKVLGAYKVTTAGGNCQIILSLTKWSGGYRAASRGCPGAVADVSAWDVSGNNVVLKTSTGTNVASLASSGEARYDGQTTGGQAISLYR</sequence>
<dbReference type="PROSITE" id="PS51257">
    <property type="entry name" value="PROKAR_LIPOPROTEIN"/>
    <property type="match status" value="1"/>
</dbReference>
<keyword evidence="3 9" id="KW-0732">Signal</keyword>
<evidence type="ECO:0000256" key="7">
    <source>
        <dbReference type="ARBA" id="ARBA00023288"/>
    </source>
</evidence>
<evidence type="ECO:0000259" key="10">
    <source>
        <dbReference type="Pfam" id="PF02974"/>
    </source>
</evidence>
<evidence type="ECO:0000313" key="12">
    <source>
        <dbReference type="Proteomes" id="UP000264310"/>
    </source>
</evidence>
<keyword evidence="7" id="KW-0449">Lipoprotein</keyword>
<dbReference type="RefSeq" id="WP_116682569.1">
    <property type="nucleotide sequence ID" value="NZ_QURL01000003.1"/>
</dbReference>
<evidence type="ECO:0000256" key="4">
    <source>
        <dbReference type="ARBA" id="ARBA00023136"/>
    </source>
</evidence>
<dbReference type="AlphaFoldDB" id="A0A371X4I6"/>
<feature type="signal peptide" evidence="9">
    <location>
        <begin position="1"/>
        <end position="23"/>
    </location>
</feature>
<dbReference type="InterPro" id="IPR021140">
    <property type="entry name" value="Inh/Omp19"/>
</dbReference>
<accession>A0A371X4I6</accession>
<proteinExistence type="inferred from homology"/>